<reference evidence="4" key="1">
    <citation type="submission" date="2019-07" db="EMBL/GenBank/DDBJ databases">
        <title>Hyphodiscus hymeniophilus genome sequencing and assembly.</title>
        <authorList>
            <person name="Kramer G."/>
            <person name="Nodwell J."/>
        </authorList>
    </citation>
    <scope>NUCLEOTIDE SEQUENCE</scope>
    <source>
        <strain evidence="4">ATCC 34498</strain>
    </source>
</reference>
<comment type="caution">
    <text evidence="4">The sequence shown here is derived from an EMBL/GenBank/DDBJ whole genome shotgun (WGS) entry which is preliminary data.</text>
</comment>
<feature type="domain" description="AMP-dependent synthetase/ligase" evidence="2">
    <location>
        <begin position="103"/>
        <end position="421"/>
    </location>
</feature>
<evidence type="ECO:0000313" key="4">
    <source>
        <dbReference type="EMBL" id="KAG0650550.1"/>
    </source>
</evidence>
<dbReference type="Gene3D" id="3.40.50.12780">
    <property type="entry name" value="N-terminal domain of ligase-like"/>
    <property type="match status" value="1"/>
</dbReference>
<dbReference type="InterPro" id="IPR020845">
    <property type="entry name" value="AMP-binding_CS"/>
</dbReference>
<dbReference type="PANTHER" id="PTHR43201">
    <property type="entry name" value="ACYL-COA SYNTHETASE"/>
    <property type="match status" value="1"/>
</dbReference>
<dbReference type="AlphaFoldDB" id="A0A9P7AZ11"/>
<protein>
    <submittedName>
        <fullName evidence="4">Malonyl-synthetase</fullName>
    </submittedName>
</protein>
<sequence>MSLNSLTRIVLPATVPKEQNVDRTVYAPPHVGQKVFQNTSLFSKLLRLAHQDPQRPIIRDDNLGIEKSRIQLLSDILALRQVVLESLTSEVLNLMRNDGEVYIGVLASGGYEFSVAMLTVLALGAAAVPMSTQIPVDELAYFAIKPKVVLVLNSSSTIKLGQSLEHCVNTSTDHRIRCISVTSHINVASLEPSDIIISSDCYADGNRPGLVVFTSGTTGRPKATVMRQASIYEAAIAVAEYYRITEDDTILHVLPVHHGTGLDMSFFPFLISGACIEFRSGSFSTSWTWDRWRQGGLTFFSGVPTIYMRMMRFYEQNLIKLPADDLEQYCVGARQFRGMLCGTSALPRPISQFWTKIRNGKTILTRYGATEFGAVVKVPLDARNTPDGSVGELVAGVDLKLSSGDEGEVLVRSPYMFSKYLFDADVTAQAHDADGYFKTGDIARREGKHYFIVGRASIDIIKSGGYKISALDIERECLGLAYIAEVMVVPVDDEEYGQRVAAVVTLREDQTEYTFDRLAGGKNLTLKDLRRDLSSKMARYKMPTLLRVVEGDIPKTASGKVLKKQLGPKYFPADYEGISEVQVWRQKRLAVTAKL</sequence>
<dbReference type="EMBL" id="VNKQ01000006">
    <property type="protein sequence ID" value="KAG0650550.1"/>
    <property type="molecule type" value="Genomic_DNA"/>
</dbReference>
<proteinExistence type="inferred from homology"/>
<dbReference type="SUPFAM" id="SSF56801">
    <property type="entry name" value="Acetyl-CoA synthetase-like"/>
    <property type="match status" value="1"/>
</dbReference>
<dbReference type="OrthoDB" id="6614653at2759"/>
<dbReference type="InterPro" id="IPR025110">
    <property type="entry name" value="AMP-bd_C"/>
</dbReference>
<evidence type="ECO:0000256" key="1">
    <source>
        <dbReference type="ARBA" id="ARBA00006432"/>
    </source>
</evidence>
<feature type="domain" description="AMP-binding enzyme C-terminal" evidence="3">
    <location>
        <begin position="474"/>
        <end position="560"/>
    </location>
</feature>
<gene>
    <name evidence="4" type="ORF">D0Z07_3054</name>
</gene>
<accession>A0A9P7AZ11</accession>
<dbReference type="GO" id="GO:0031956">
    <property type="term" value="F:medium-chain fatty acid-CoA ligase activity"/>
    <property type="evidence" value="ECO:0007669"/>
    <property type="project" value="TreeGrafter"/>
</dbReference>
<evidence type="ECO:0000313" key="5">
    <source>
        <dbReference type="Proteomes" id="UP000785200"/>
    </source>
</evidence>
<dbReference type="PROSITE" id="PS00455">
    <property type="entry name" value="AMP_BINDING"/>
    <property type="match status" value="1"/>
</dbReference>
<dbReference type="Pfam" id="PF00501">
    <property type="entry name" value="AMP-binding"/>
    <property type="match status" value="1"/>
</dbReference>
<dbReference type="Proteomes" id="UP000785200">
    <property type="component" value="Unassembled WGS sequence"/>
</dbReference>
<evidence type="ECO:0000259" key="2">
    <source>
        <dbReference type="Pfam" id="PF00501"/>
    </source>
</evidence>
<dbReference type="PANTHER" id="PTHR43201:SF8">
    <property type="entry name" value="ACYL-COA SYNTHETASE FAMILY MEMBER 3"/>
    <property type="match status" value="1"/>
</dbReference>
<dbReference type="InterPro" id="IPR045851">
    <property type="entry name" value="AMP-bd_C_sf"/>
</dbReference>
<evidence type="ECO:0000259" key="3">
    <source>
        <dbReference type="Pfam" id="PF13193"/>
    </source>
</evidence>
<organism evidence="4 5">
    <name type="scientific">Hyphodiscus hymeniophilus</name>
    <dbReference type="NCBI Taxonomy" id="353542"/>
    <lineage>
        <taxon>Eukaryota</taxon>
        <taxon>Fungi</taxon>
        <taxon>Dikarya</taxon>
        <taxon>Ascomycota</taxon>
        <taxon>Pezizomycotina</taxon>
        <taxon>Leotiomycetes</taxon>
        <taxon>Helotiales</taxon>
        <taxon>Hyphodiscaceae</taxon>
        <taxon>Hyphodiscus</taxon>
    </lineage>
</organism>
<dbReference type="Pfam" id="PF13193">
    <property type="entry name" value="AMP-binding_C"/>
    <property type="match status" value="1"/>
</dbReference>
<comment type="similarity">
    <text evidence="1">Belongs to the ATP-dependent AMP-binding enzyme family.</text>
</comment>
<dbReference type="Gene3D" id="3.30.300.30">
    <property type="match status" value="1"/>
</dbReference>
<keyword evidence="5" id="KW-1185">Reference proteome</keyword>
<name>A0A9P7AZ11_9HELO</name>
<dbReference type="GO" id="GO:0006631">
    <property type="term" value="P:fatty acid metabolic process"/>
    <property type="evidence" value="ECO:0007669"/>
    <property type="project" value="TreeGrafter"/>
</dbReference>
<dbReference type="InterPro" id="IPR042099">
    <property type="entry name" value="ANL_N_sf"/>
</dbReference>
<dbReference type="InterPro" id="IPR000873">
    <property type="entry name" value="AMP-dep_synth/lig_dom"/>
</dbReference>